<sequence>MGSRSKTDTAYIAGFLDGDGSLMIQIKKRSDSKKGRRVMLTICFYQDTRHEKPLWWIRKILGIGYLSRRNDGMTELRINGYTQVESILKKLLPFLRFKKKQAAALIDSAQLLKKGDISEKTIRKLIKNILVVQRENYVTRKKRSEAELLSVFGLTP</sequence>
<comment type="caution">
    <text evidence="2">The sequence shown here is derived from an EMBL/GenBank/DDBJ whole genome shotgun (WGS) entry which is preliminary data.</text>
</comment>
<dbReference type="GO" id="GO:0004519">
    <property type="term" value="F:endonuclease activity"/>
    <property type="evidence" value="ECO:0007669"/>
    <property type="project" value="InterPro"/>
</dbReference>
<name>A0A1G1V159_9BACT</name>
<dbReference type="Gene3D" id="3.10.28.10">
    <property type="entry name" value="Homing endonucleases"/>
    <property type="match status" value="1"/>
</dbReference>
<evidence type="ECO:0000259" key="1">
    <source>
        <dbReference type="Pfam" id="PF00961"/>
    </source>
</evidence>
<proteinExistence type="predicted"/>
<dbReference type="InterPro" id="IPR004860">
    <property type="entry name" value="LAGLIDADG_dom"/>
</dbReference>
<reference evidence="2 3" key="1">
    <citation type="journal article" date="2016" name="Nat. Commun.">
        <title>Thousands of microbial genomes shed light on interconnected biogeochemical processes in an aquifer system.</title>
        <authorList>
            <person name="Anantharaman K."/>
            <person name="Brown C.T."/>
            <person name="Hug L.A."/>
            <person name="Sharon I."/>
            <person name="Castelle C.J."/>
            <person name="Probst A.J."/>
            <person name="Thomas B.C."/>
            <person name="Singh A."/>
            <person name="Wilkins M.J."/>
            <person name="Karaoz U."/>
            <person name="Brodie E.L."/>
            <person name="Williams K.H."/>
            <person name="Hubbard S.S."/>
            <person name="Banfield J.F."/>
        </authorList>
    </citation>
    <scope>NUCLEOTIDE SEQUENCE [LARGE SCALE GENOMIC DNA]</scope>
</reference>
<dbReference type="Proteomes" id="UP000177967">
    <property type="component" value="Unassembled WGS sequence"/>
</dbReference>
<accession>A0A1G1V159</accession>
<dbReference type="InterPro" id="IPR051289">
    <property type="entry name" value="LAGLIDADG_Endonuclease"/>
</dbReference>
<dbReference type="SUPFAM" id="SSF55608">
    <property type="entry name" value="Homing endonucleases"/>
    <property type="match status" value="1"/>
</dbReference>
<evidence type="ECO:0000313" key="3">
    <source>
        <dbReference type="Proteomes" id="UP000177967"/>
    </source>
</evidence>
<dbReference type="InterPro" id="IPR027434">
    <property type="entry name" value="Homing_endonucl"/>
</dbReference>
<feature type="domain" description="Homing endonuclease LAGLIDADG" evidence="1">
    <location>
        <begin position="12"/>
        <end position="101"/>
    </location>
</feature>
<dbReference type="EMBL" id="MHBW01000015">
    <property type="protein sequence ID" value="OGY09127.1"/>
    <property type="molecule type" value="Genomic_DNA"/>
</dbReference>
<gene>
    <name evidence="2" type="ORF">A2782_01260</name>
</gene>
<dbReference type="PANTHER" id="PTHR36181">
    <property type="entry name" value="INTRON-ENCODED ENDONUCLEASE AI3-RELATED"/>
    <property type="match status" value="1"/>
</dbReference>
<dbReference type="AlphaFoldDB" id="A0A1G1V159"/>
<protein>
    <recommendedName>
        <fullName evidence="1">Homing endonuclease LAGLIDADG domain-containing protein</fullName>
    </recommendedName>
</protein>
<evidence type="ECO:0000313" key="2">
    <source>
        <dbReference type="EMBL" id="OGY09127.1"/>
    </source>
</evidence>
<dbReference type="PANTHER" id="PTHR36181:SF2">
    <property type="entry name" value="INTRON-ENCODED ENDONUCLEASE AI3-RELATED"/>
    <property type="match status" value="1"/>
</dbReference>
<dbReference type="Pfam" id="PF00961">
    <property type="entry name" value="LAGLIDADG_1"/>
    <property type="match status" value="1"/>
</dbReference>
<organism evidence="2 3">
    <name type="scientific">Candidatus Blackburnbacteria bacterium RIFCSPHIGHO2_01_FULL_43_15b</name>
    <dbReference type="NCBI Taxonomy" id="1797513"/>
    <lineage>
        <taxon>Bacteria</taxon>
        <taxon>Candidatus Blackburniibacteriota</taxon>
    </lineage>
</organism>